<feature type="domain" description="RsgI N-terminal anti-sigma" evidence="8">
    <location>
        <begin position="2"/>
        <end position="49"/>
    </location>
</feature>
<feature type="compositionally biased region" description="Polar residues" evidence="6">
    <location>
        <begin position="278"/>
        <end position="299"/>
    </location>
</feature>
<feature type="compositionally biased region" description="Basic and acidic residues" evidence="6">
    <location>
        <begin position="388"/>
        <end position="398"/>
    </location>
</feature>
<proteinExistence type="predicted"/>
<comment type="subcellular location">
    <subcellularLocation>
        <location evidence="1">Cell membrane</location>
        <topology evidence="1">Single-pass membrane protein</topology>
    </subcellularLocation>
</comment>
<dbReference type="Pfam" id="PF23750">
    <property type="entry name" value="RsgI_M"/>
    <property type="match status" value="1"/>
</dbReference>
<keyword evidence="3 7" id="KW-0812">Transmembrane</keyword>
<evidence type="ECO:0000256" key="2">
    <source>
        <dbReference type="ARBA" id="ARBA00022475"/>
    </source>
</evidence>
<evidence type="ECO:0000313" key="10">
    <source>
        <dbReference type="Proteomes" id="UP000238081"/>
    </source>
</evidence>
<dbReference type="Pfam" id="PF12791">
    <property type="entry name" value="RsgI_N"/>
    <property type="match status" value="1"/>
</dbReference>
<evidence type="ECO:0000256" key="6">
    <source>
        <dbReference type="SAM" id="MobiDB-lite"/>
    </source>
</evidence>
<evidence type="ECO:0000313" key="9">
    <source>
        <dbReference type="EMBL" id="PPV15783.1"/>
    </source>
</evidence>
<dbReference type="EMBL" id="LRDH01000096">
    <property type="protein sequence ID" value="PPV15783.1"/>
    <property type="molecule type" value="Genomic_DNA"/>
</dbReference>
<dbReference type="GO" id="GO:0005886">
    <property type="term" value="C:plasma membrane"/>
    <property type="evidence" value="ECO:0007669"/>
    <property type="project" value="UniProtKB-SubCell"/>
</dbReference>
<gene>
    <name evidence="9" type="ORF">AWN73_01450</name>
</gene>
<name>A0A2S7FC49_CLOBU</name>
<keyword evidence="5 7" id="KW-0472">Membrane</keyword>
<protein>
    <recommendedName>
        <fullName evidence="8">RsgI N-terminal anti-sigma domain-containing protein</fullName>
    </recommendedName>
</protein>
<dbReference type="PROSITE" id="PS51849">
    <property type="entry name" value="RSGI_N"/>
    <property type="match status" value="1"/>
</dbReference>
<sequence>MKKGLIMEIKDEYAIMLNDDGSMEKIVVKPQMVVGQKIFYFEEDIVKISTTTQSKFKYNVFMKSFGSIAALFLIAFTFFYNIHVNKTYAVVSLDINPSIQLEVGNNKKIINVEGMNDDGKSIDFSSVKGCNINDGIKAVKDILVEKEYLKNNKDVLVGFAFVKNEDKTAYEDNIIDAVLTTFDTENVAYIKVEDKNDVEEAKEQGISLGRYEASKVVDEETKKKIVSAPVKDITEQIKDKENVKYYNADEDKAEDVSAPKEEKVEDKINMIPADKPADNNSNKNNATTKETKENGNNANHKPDIVAPSDEKTPAHSDKSEENNDKSEINNGILELNPEKPTEGENSSNNQDGDKNTVIDPDKNVIENNTTSGKLEEDNKVQEVVPDSSVEKPKEGNIN</sequence>
<evidence type="ECO:0000256" key="3">
    <source>
        <dbReference type="ARBA" id="ARBA00022692"/>
    </source>
</evidence>
<comment type="caution">
    <text evidence="9">The sequence shown here is derived from an EMBL/GenBank/DDBJ whole genome shotgun (WGS) entry which is preliminary data.</text>
</comment>
<evidence type="ECO:0000256" key="1">
    <source>
        <dbReference type="ARBA" id="ARBA00004162"/>
    </source>
</evidence>
<evidence type="ECO:0000259" key="8">
    <source>
        <dbReference type="PROSITE" id="PS51849"/>
    </source>
</evidence>
<keyword evidence="4 7" id="KW-1133">Transmembrane helix</keyword>
<feature type="transmembrane region" description="Helical" evidence="7">
    <location>
        <begin position="60"/>
        <end position="80"/>
    </location>
</feature>
<organism evidence="9 10">
    <name type="scientific">Clostridium butyricum</name>
    <dbReference type="NCBI Taxonomy" id="1492"/>
    <lineage>
        <taxon>Bacteria</taxon>
        <taxon>Bacillati</taxon>
        <taxon>Bacillota</taxon>
        <taxon>Clostridia</taxon>
        <taxon>Eubacteriales</taxon>
        <taxon>Clostridiaceae</taxon>
        <taxon>Clostridium</taxon>
    </lineage>
</organism>
<dbReference type="RefSeq" id="WP_027635743.1">
    <property type="nucleotide sequence ID" value="NZ_JAIOKK010000002.1"/>
</dbReference>
<evidence type="ECO:0000256" key="7">
    <source>
        <dbReference type="SAM" id="Phobius"/>
    </source>
</evidence>
<feature type="compositionally biased region" description="Basic and acidic residues" evidence="6">
    <location>
        <begin position="351"/>
        <end position="364"/>
    </location>
</feature>
<dbReference type="InterPro" id="IPR055431">
    <property type="entry name" value="RsgI_M"/>
</dbReference>
<accession>A0A2S7FC49</accession>
<dbReference type="Proteomes" id="UP000238081">
    <property type="component" value="Unassembled WGS sequence"/>
</dbReference>
<feature type="compositionally biased region" description="Basic and acidic residues" evidence="6">
    <location>
        <begin position="249"/>
        <end position="268"/>
    </location>
</feature>
<dbReference type="InterPro" id="IPR024449">
    <property type="entry name" value="Anti-sigma_RsgI_N"/>
</dbReference>
<feature type="region of interest" description="Disordered" evidence="6">
    <location>
        <begin position="249"/>
        <end position="398"/>
    </location>
</feature>
<feature type="compositionally biased region" description="Basic and acidic residues" evidence="6">
    <location>
        <begin position="300"/>
        <end position="327"/>
    </location>
</feature>
<evidence type="ECO:0000256" key="4">
    <source>
        <dbReference type="ARBA" id="ARBA00022989"/>
    </source>
</evidence>
<evidence type="ECO:0000256" key="5">
    <source>
        <dbReference type="ARBA" id="ARBA00023136"/>
    </source>
</evidence>
<dbReference type="AlphaFoldDB" id="A0A2S7FC49"/>
<reference evidence="9 10" key="1">
    <citation type="submission" date="2016-01" db="EMBL/GenBank/DDBJ databases">
        <title>Characterization of the Clostridium difficile lineages that are prevalent in Hong Kong and China.</title>
        <authorList>
            <person name="Kwok J.S.-L."/>
            <person name="Lam W.-Y."/>
            <person name="Ip M."/>
            <person name="Chan T.-F."/>
            <person name="Hawkey P.M."/>
            <person name="Tsui S.K.-W."/>
        </authorList>
    </citation>
    <scope>NUCLEOTIDE SEQUENCE [LARGE SCALE GENOMIC DNA]</scope>
    <source>
        <strain evidence="9 10">300064</strain>
    </source>
</reference>
<keyword evidence="2" id="KW-1003">Cell membrane</keyword>